<evidence type="ECO:0000313" key="1">
    <source>
        <dbReference type="EMBL" id="JAH42565.1"/>
    </source>
</evidence>
<reference evidence="1" key="1">
    <citation type="submission" date="2014-11" db="EMBL/GenBank/DDBJ databases">
        <authorList>
            <person name="Amaro Gonzalez C."/>
        </authorList>
    </citation>
    <scope>NUCLEOTIDE SEQUENCE</scope>
</reference>
<dbReference type="AlphaFoldDB" id="A0A0E9SPG5"/>
<reference evidence="1" key="2">
    <citation type="journal article" date="2015" name="Fish Shellfish Immunol.">
        <title>Early steps in the European eel (Anguilla anguilla)-Vibrio vulnificus interaction in the gills: Role of the RtxA13 toxin.</title>
        <authorList>
            <person name="Callol A."/>
            <person name="Pajuelo D."/>
            <person name="Ebbesson L."/>
            <person name="Teles M."/>
            <person name="MacKenzie S."/>
            <person name="Amaro C."/>
        </authorList>
    </citation>
    <scope>NUCLEOTIDE SEQUENCE</scope>
</reference>
<proteinExistence type="predicted"/>
<name>A0A0E9SPG5_ANGAN</name>
<accession>A0A0E9SPG5</accession>
<sequence>MMVHKKRDVKTYISVDCRIDGMCTTCFFPGLVSQTINTLVFCPRRQFLWMQFRSES</sequence>
<protein>
    <submittedName>
        <fullName evidence="1">Uncharacterized protein</fullName>
    </submittedName>
</protein>
<organism evidence="1">
    <name type="scientific">Anguilla anguilla</name>
    <name type="common">European freshwater eel</name>
    <name type="synonym">Muraena anguilla</name>
    <dbReference type="NCBI Taxonomy" id="7936"/>
    <lineage>
        <taxon>Eukaryota</taxon>
        <taxon>Metazoa</taxon>
        <taxon>Chordata</taxon>
        <taxon>Craniata</taxon>
        <taxon>Vertebrata</taxon>
        <taxon>Euteleostomi</taxon>
        <taxon>Actinopterygii</taxon>
        <taxon>Neopterygii</taxon>
        <taxon>Teleostei</taxon>
        <taxon>Anguilliformes</taxon>
        <taxon>Anguillidae</taxon>
        <taxon>Anguilla</taxon>
    </lineage>
</organism>
<dbReference type="EMBL" id="GBXM01066012">
    <property type="protein sequence ID" value="JAH42565.1"/>
    <property type="molecule type" value="Transcribed_RNA"/>
</dbReference>